<accession>A0A4Y2IQM5</accession>
<comment type="caution">
    <text evidence="2">The sequence shown here is derived from an EMBL/GenBank/DDBJ whole genome shotgun (WGS) entry which is preliminary data.</text>
</comment>
<evidence type="ECO:0000313" key="3">
    <source>
        <dbReference type="Proteomes" id="UP000499080"/>
    </source>
</evidence>
<organism evidence="2 3">
    <name type="scientific">Araneus ventricosus</name>
    <name type="common">Orbweaver spider</name>
    <name type="synonym">Epeira ventricosa</name>
    <dbReference type="NCBI Taxonomy" id="182803"/>
    <lineage>
        <taxon>Eukaryota</taxon>
        <taxon>Metazoa</taxon>
        <taxon>Ecdysozoa</taxon>
        <taxon>Arthropoda</taxon>
        <taxon>Chelicerata</taxon>
        <taxon>Arachnida</taxon>
        <taxon>Araneae</taxon>
        <taxon>Araneomorphae</taxon>
        <taxon>Entelegynae</taxon>
        <taxon>Araneoidea</taxon>
        <taxon>Araneidae</taxon>
        <taxon>Araneus</taxon>
    </lineage>
</organism>
<dbReference type="Gene3D" id="3.40.50.300">
    <property type="entry name" value="P-loop containing nucleotide triphosphate hydrolases"/>
    <property type="match status" value="1"/>
</dbReference>
<dbReference type="InterPro" id="IPR027417">
    <property type="entry name" value="P-loop_NTPase"/>
</dbReference>
<keyword evidence="3" id="KW-1185">Reference proteome</keyword>
<feature type="compositionally biased region" description="Polar residues" evidence="1">
    <location>
        <begin position="30"/>
        <end position="48"/>
    </location>
</feature>
<dbReference type="AlphaFoldDB" id="A0A4Y2IQM5"/>
<dbReference type="Proteomes" id="UP000499080">
    <property type="component" value="Unassembled WGS sequence"/>
</dbReference>
<sequence length="681" mass="76381">MASGHEMNFSDDPDHSHSCTAGNSCNLNDSSSLPEENMLGSFSSNKGSQPLFHQYHGNEPTTSQDLHSSSHEPLNYKMKSIPLCLPQPGGISNILESSHPLHHQSSENVSSMVQGTKLFFKPRSEIRFSGNEDAVPHISSGTEFGASQNSHSFRQDLCIQKPSENDGSHPPITQSFDCVPSANRQLLSERHNFPENRCNTIQEMRTQTELGFNESSRTQGYYPSAHQFAGRNMNRFQGYDSLFQQQSGNETIASRSSHPLSLQPHKSISNIDQRAFSVSRKVFGNEFNARNTRRYFHYSGKFSRIQDSLLKSFQHSVRRLEDIQMLHPQGLLQFESYSKMMRNKYSSSHPAMGIDSIQDNELHPATREIPNQSIANRDLHSLTRQPAESETREIKGLHPLPQELTEDIPNKNKLLHSHSEQQFQRGSYAIPHAESQPITSDTSYPLPGNSPGVGNFISKKQNILSDQAPVNAIGIEYAHLSMIQQQCSNPSEPLNILVYGPADWTSRLLQTFAGESFEVSKFSSPYSLSFQQNITRCGILMTVSVWQMDDLIKSGHFLKSCLSSRSTIMFALNAKDRVELFSTLHPNIHFIRRDISWSVPIILVASKVRMGISGNQLDGVRSSDSLAFTNNTGFRMKARYDLSAFLECSVDSTEEVNAVIFTAIDVSFLARTVKKNTVARR</sequence>
<protein>
    <submittedName>
        <fullName evidence="2">Uncharacterized protein</fullName>
    </submittedName>
</protein>
<evidence type="ECO:0000256" key="1">
    <source>
        <dbReference type="SAM" id="MobiDB-lite"/>
    </source>
</evidence>
<reference evidence="2 3" key="1">
    <citation type="journal article" date="2019" name="Sci. Rep.">
        <title>Orb-weaving spider Araneus ventricosus genome elucidates the spidroin gene catalogue.</title>
        <authorList>
            <person name="Kono N."/>
            <person name="Nakamura H."/>
            <person name="Ohtoshi R."/>
            <person name="Moran D.A.P."/>
            <person name="Shinohara A."/>
            <person name="Yoshida Y."/>
            <person name="Fujiwara M."/>
            <person name="Mori M."/>
            <person name="Tomita M."/>
            <person name="Arakawa K."/>
        </authorList>
    </citation>
    <scope>NUCLEOTIDE SEQUENCE [LARGE SCALE GENOMIC DNA]</scope>
</reference>
<feature type="region of interest" description="Disordered" evidence="1">
    <location>
        <begin position="132"/>
        <end position="151"/>
    </location>
</feature>
<feature type="compositionally biased region" description="Basic and acidic residues" evidence="1">
    <location>
        <begin position="377"/>
        <end position="396"/>
    </location>
</feature>
<feature type="region of interest" description="Disordered" evidence="1">
    <location>
        <begin position="247"/>
        <end position="266"/>
    </location>
</feature>
<feature type="region of interest" description="Disordered" evidence="1">
    <location>
        <begin position="30"/>
        <end position="72"/>
    </location>
</feature>
<dbReference type="EMBL" id="BGPR01002852">
    <property type="protein sequence ID" value="GBM79960.1"/>
    <property type="molecule type" value="Genomic_DNA"/>
</dbReference>
<proteinExistence type="predicted"/>
<evidence type="ECO:0000313" key="2">
    <source>
        <dbReference type="EMBL" id="GBM79960.1"/>
    </source>
</evidence>
<feature type="region of interest" description="Disordered" evidence="1">
    <location>
        <begin position="369"/>
        <end position="404"/>
    </location>
</feature>
<name>A0A4Y2IQM5_ARAVE</name>
<feature type="compositionally biased region" description="Polar residues" evidence="1">
    <location>
        <begin position="139"/>
        <end position="151"/>
    </location>
</feature>
<gene>
    <name evidence="2" type="ORF">AVEN_122551_1</name>
</gene>